<dbReference type="OrthoDB" id="905812at2"/>
<dbReference type="Proteomes" id="UP000002772">
    <property type="component" value="Unassembled WGS sequence"/>
</dbReference>
<dbReference type="Gene3D" id="2.40.170.20">
    <property type="entry name" value="TonB-dependent receptor, beta-barrel domain"/>
    <property type="match status" value="1"/>
</dbReference>
<organism evidence="5 6">
    <name type="scientific">Hallella multisaccharivorax DSM 17128</name>
    <dbReference type="NCBI Taxonomy" id="688246"/>
    <lineage>
        <taxon>Bacteria</taxon>
        <taxon>Pseudomonadati</taxon>
        <taxon>Bacteroidota</taxon>
        <taxon>Bacteroidia</taxon>
        <taxon>Bacteroidales</taxon>
        <taxon>Prevotellaceae</taxon>
        <taxon>Hallella</taxon>
    </lineage>
</organism>
<dbReference type="SUPFAM" id="SSF56935">
    <property type="entry name" value="Porins"/>
    <property type="match status" value="1"/>
</dbReference>
<evidence type="ECO:0000256" key="2">
    <source>
        <dbReference type="ARBA" id="ARBA00023136"/>
    </source>
</evidence>
<dbReference type="InterPro" id="IPR036942">
    <property type="entry name" value="Beta-barrel_TonB_sf"/>
</dbReference>
<evidence type="ECO:0000313" key="6">
    <source>
        <dbReference type="Proteomes" id="UP000002772"/>
    </source>
</evidence>
<proteinExistence type="predicted"/>
<keyword evidence="5" id="KW-0675">Receptor</keyword>
<dbReference type="InterPro" id="IPR041700">
    <property type="entry name" value="OMP_b-brl_3"/>
</dbReference>
<name>F8N7S7_9BACT</name>
<keyword evidence="2" id="KW-0472">Membrane</keyword>
<dbReference type="Pfam" id="PF14905">
    <property type="entry name" value="OMP_b-brl_3"/>
    <property type="match status" value="1"/>
</dbReference>
<sequence length="709" mass="81246">MKTNILTLIFCLFVFKGFSARSSQDTVSQVKDTINLKEVVVTEDLIKHEAGKTIVNVVTLRRGKTNLLELLQQVPGLIVDDSSIRILGKGGIMVMINGRLRNIPQGEIYGMLKSRSASNVVRVEIVKDPGAKYDASGNYGILNIITERQINHIGGDVGEGLTYKEKWGNSLRSDINYSYKKVDVNVNAGWDIRKNQYTERNTSYFTDLTRPLSTVSRPKDNNYNLSGAFDYNIDSLSSSGIYLAYSETYRKDIAVSDFYSYDLFQRNIESGSSTSFTKIPRKNLNASFYVDRKWSPDRCIEIMVDMFRYSYKNKYNYSSVMTDGNDDVNQDYFRNKGESRLTGFMYTVGFKSIIPLGIKLSYGIKGTLTTTNNSTLYDISTLPFQNDRFKYTEKIHAAYIVLQRELEKWNFEIGGRYEWTRTQADGIEKHKDNYSRLFPNIFLSYSLNNGSDIEIAINSGIDRPGIRHINSFSFYSNNYNVSKGNPEIKPSHWWNAKLTENWVFPGGELTMDLIYLREYKLFDQTTSMDNTGSITTIQWNNAYDNQWKGFDASLYYYKLRWLKVIAIVELGYNKNTPLLNILPDKSSYFNQYYMTNLIFKLNKSNTLTATINSSYKGKEKTVVGTINGIFNFGCGIDCVLKKKINFRFAVNNIFASDISGTNNSNDSMHMDFRNSYNPISVTLNVSYNFGSEINIKSKNHISKDIEERF</sequence>
<dbReference type="AlphaFoldDB" id="F8N7S7"/>
<feature type="domain" description="Outer membrane protein beta-barrel" evidence="4">
    <location>
        <begin position="300"/>
        <end position="687"/>
    </location>
</feature>
<evidence type="ECO:0000259" key="4">
    <source>
        <dbReference type="Pfam" id="PF14905"/>
    </source>
</evidence>
<comment type="subcellular location">
    <subcellularLocation>
        <location evidence="1">Cell outer membrane</location>
    </subcellularLocation>
</comment>
<dbReference type="eggNOG" id="COG1629">
    <property type="taxonomic scope" value="Bacteria"/>
</dbReference>
<protein>
    <submittedName>
        <fullName evidence="5">TonB-dependent receptor plug</fullName>
    </submittedName>
</protein>
<accession>F8N7S7</accession>
<dbReference type="Gene3D" id="2.170.130.10">
    <property type="entry name" value="TonB-dependent receptor, plug domain"/>
    <property type="match status" value="1"/>
</dbReference>
<reference evidence="6" key="1">
    <citation type="journal article" date="2011" name="Stand. Genomic Sci.">
        <title>Non-contiguous finished genome sequence of the opportunistic oral pathogen Prevotella multisaccharivorax type strain (PPPA20).</title>
        <authorList>
            <person name="Pati A."/>
            <person name="Gronow S."/>
            <person name="Lu M."/>
            <person name="Lapidus A."/>
            <person name="Nolan M."/>
            <person name="Lucas S."/>
            <person name="Hammon N."/>
            <person name="Deshpande S."/>
            <person name="Cheng J.F."/>
            <person name="Tapia R."/>
            <person name="Han C."/>
            <person name="Goodwin L."/>
            <person name="Pitluck S."/>
            <person name="Liolios K."/>
            <person name="Pagani I."/>
            <person name="Mavromatis K."/>
            <person name="Mikhailova N."/>
            <person name="Huntemann M."/>
            <person name="Chen A."/>
            <person name="Palaniappan K."/>
            <person name="Land M."/>
            <person name="Hauser L."/>
            <person name="Detter J.C."/>
            <person name="Brambilla E.M."/>
            <person name="Rohde M."/>
            <person name="Goker M."/>
            <person name="Woyke T."/>
            <person name="Bristow J."/>
            <person name="Eisen J.A."/>
            <person name="Markowitz V."/>
            <person name="Hugenholtz P."/>
            <person name="Kyrpides N.C."/>
            <person name="Klenk H.P."/>
            <person name="Ivanova N."/>
        </authorList>
    </citation>
    <scope>NUCLEOTIDE SEQUENCE [LARGE SCALE GENOMIC DNA]</scope>
    <source>
        <strain evidence="6">DSM 17128</strain>
    </source>
</reference>
<gene>
    <name evidence="5" type="ORF">Premu_0987</name>
</gene>
<dbReference type="InterPro" id="IPR037066">
    <property type="entry name" value="Plug_dom_sf"/>
</dbReference>
<dbReference type="GO" id="GO:0009279">
    <property type="term" value="C:cell outer membrane"/>
    <property type="evidence" value="ECO:0007669"/>
    <property type="project" value="UniProtKB-SubCell"/>
</dbReference>
<evidence type="ECO:0000313" key="5">
    <source>
        <dbReference type="EMBL" id="EGN56432.1"/>
    </source>
</evidence>
<dbReference type="STRING" id="688246.Premu_0987"/>
<dbReference type="RefSeq" id="WP_007573541.1">
    <property type="nucleotide sequence ID" value="NZ_BPTS01000001.1"/>
</dbReference>
<evidence type="ECO:0000256" key="1">
    <source>
        <dbReference type="ARBA" id="ARBA00004442"/>
    </source>
</evidence>
<dbReference type="HOGENOM" id="CLU_017617_1_0_10"/>
<dbReference type="EMBL" id="GL945017">
    <property type="protein sequence ID" value="EGN56432.1"/>
    <property type="molecule type" value="Genomic_DNA"/>
</dbReference>
<keyword evidence="6" id="KW-1185">Reference proteome</keyword>
<keyword evidence="3" id="KW-0998">Cell outer membrane</keyword>
<evidence type="ECO:0000256" key="3">
    <source>
        <dbReference type="ARBA" id="ARBA00023237"/>
    </source>
</evidence>